<keyword evidence="5" id="KW-0560">Oxidoreductase</keyword>
<dbReference type="InterPro" id="IPR050364">
    <property type="entry name" value="Cytochrome_P450_fung"/>
</dbReference>
<dbReference type="EMBL" id="JBBXMP010000059">
    <property type="protein sequence ID" value="KAL0064597.1"/>
    <property type="molecule type" value="Genomic_DNA"/>
</dbReference>
<keyword evidence="9" id="KW-1185">Reference proteome</keyword>
<evidence type="ECO:0000256" key="3">
    <source>
        <dbReference type="ARBA" id="ARBA00022617"/>
    </source>
</evidence>
<dbReference type="InterPro" id="IPR036396">
    <property type="entry name" value="Cyt_P450_sf"/>
</dbReference>
<gene>
    <name evidence="8" type="ORF">AAF712_008418</name>
</gene>
<comment type="similarity">
    <text evidence="2">Belongs to the cytochrome P450 family.</text>
</comment>
<evidence type="ECO:0008006" key="10">
    <source>
        <dbReference type="Google" id="ProtNLM"/>
    </source>
</evidence>
<organism evidence="8 9">
    <name type="scientific">Marasmius tenuissimus</name>
    <dbReference type="NCBI Taxonomy" id="585030"/>
    <lineage>
        <taxon>Eukaryota</taxon>
        <taxon>Fungi</taxon>
        <taxon>Dikarya</taxon>
        <taxon>Basidiomycota</taxon>
        <taxon>Agaricomycotina</taxon>
        <taxon>Agaricomycetes</taxon>
        <taxon>Agaricomycetidae</taxon>
        <taxon>Agaricales</taxon>
        <taxon>Marasmiineae</taxon>
        <taxon>Marasmiaceae</taxon>
        <taxon>Marasmius</taxon>
    </lineage>
</organism>
<dbReference type="PANTHER" id="PTHR46300">
    <property type="entry name" value="P450, PUTATIVE (EUROFUNG)-RELATED-RELATED"/>
    <property type="match status" value="1"/>
</dbReference>
<proteinExistence type="inferred from homology"/>
<feature type="non-terminal residue" evidence="8">
    <location>
        <position position="1"/>
    </location>
</feature>
<keyword evidence="3" id="KW-0349">Heme</keyword>
<name>A0ABR2ZU56_9AGAR</name>
<dbReference type="Proteomes" id="UP001437256">
    <property type="component" value="Unassembled WGS sequence"/>
</dbReference>
<keyword evidence="7" id="KW-0503">Monooxygenase</keyword>
<accession>A0ABR2ZU56</accession>
<evidence type="ECO:0000256" key="7">
    <source>
        <dbReference type="ARBA" id="ARBA00023033"/>
    </source>
</evidence>
<dbReference type="PANTHER" id="PTHR46300:SF7">
    <property type="entry name" value="P450, PUTATIVE (EUROFUNG)-RELATED"/>
    <property type="match status" value="1"/>
</dbReference>
<keyword evidence="4" id="KW-0479">Metal-binding</keyword>
<evidence type="ECO:0000256" key="6">
    <source>
        <dbReference type="ARBA" id="ARBA00023004"/>
    </source>
</evidence>
<evidence type="ECO:0000256" key="2">
    <source>
        <dbReference type="ARBA" id="ARBA00010617"/>
    </source>
</evidence>
<comment type="caution">
    <text evidence="8">The sequence shown here is derived from an EMBL/GenBank/DDBJ whole genome shotgun (WGS) entry which is preliminary data.</text>
</comment>
<dbReference type="Gene3D" id="1.10.630.10">
    <property type="entry name" value="Cytochrome P450"/>
    <property type="match status" value="1"/>
</dbReference>
<comment type="cofactor">
    <cofactor evidence="1">
        <name>heme</name>
        <dbReference type="ChEBI" id="CHEBI:30413"/>
    </cofactor>
</comment>
<evidence type="ECO:0000256" key="4">
    <source>
        <dbReference type="ARBA" id="ARBA00022723"/>
    </source>
</evidence>
<sequence length="241" mass="27809">WTWNFGFMRYSDKWKLHSKTFQQFFKPRIVSEYYGIQKAASASLIDNLRSSPEAFFKHVEHFAGSIVLDIAYGYKLQQDNDPYVRLARDASEGMKQTAVPAAFLMEYLPWMRLIPEWLPGGSFKAKARVWTKFSDDLVKRPWEWLIDSQAKGTAKPSFASRCIEDFDIIHPGPEEEISQMEEVVQNCAAVTYQAGSETVFLTGQWMTMYTRVFTFRKIRPLSRTSGDSSLLNPFAESPLKL</sequence>
<evidence type="ECO:0000313" key="9">
    <source>
        <dbReference type="Proteomes" id="UP001437256"/>
    </source>
</evidence>
<protein>
    <recommendedName>
        <fullName evidence="10">Cytochrome P450</fullName>
    </recommendedName>
</protein>
<evidence type="ECO:0000256" key="5">
    <source>
        <dbReference type="ARBA" id="ARBA00023002"/>
    </source>
</evidence>
<evidence type="ECO:0000313" key="8">
    <source>
        <dbReference type="EMBL" id="KAL0064597.1"/>
    </source>
</evidence>
<keyword evidence="6" id="KW-0408">Iron</keyword>
<dbReference type="SUPFAM" id="SSF48264">
    <property type="entry name" value="Cytochrome P450"/>
    <property type="match status" value="1"/>
</dbReference>
<reference evidence="8 9" key="1">
    <citation type="submission" date="2024-05" db="EMBL/GenBank/DDBJ databases">
        <title>A draft genome resource for the thread blight pathogen Marasmius tenuissimus strain MS-2.</title>
        <authorList>
            <person name="Yulfo-Soto G.E."/>
            <person name="Baruah I.K."/>
            <person name="Amoako-Attah I."/>
            <person name="Bukari Y."/>
            <person name="Meinhardt L.W."/>
            <person name="Bailey B.A."/>
            <person name="Cohen S.P."/>
        </authorList>
    </citation>
    <scope>NUCLEOTIDE SEQUENCE [LARGE SCALE GENOMIC DNA]</scope>
    <source>
        <strain evidence="8 9">MS-2</strain>
    </source>
</reference>
<evidence type="ECO:0000256" key="1">
    <source>
        <dbReference type="ARBA" id="ARBA00001971"/>
    </source>
</evidence>